<dbReference type="Proteomes" id="UP000364097">
    <property type="component" value="Unassembled WGS sequence"/>
</dbReference>
<sequence>MKNIKSNTENKIIIIAKQGEILIYKDPEVAKNELKQYLDENANLEWTDLTHEDIDNFINNLNETEESIEIMIDDNCDIYPVLIIGRTYSFN</sequence>
<accession>A0ABW9N6H1</accession>
<dbReference type="RefSeq" id="WP_043019653.1">
    <property type="nucleotide sequence ID" value="NZ_AACKMW020000050.1"/>
</dbReference>
<reference evidence="1" key="1">
    <citation type="submission" date="2019-08" db="EMBL/GenBank/DDBJ databases">
        <title>Rapid identification of Enteric Bacteria from Whole Genome Sequences (WGS) using Average Nucleotide Identity (ANI).</title>
        <authorList>
            <person name="Lane C."/>
        </authorList>
    </citation>
    <scope>NUCLEOTIDE SEQUENCE [LARGE SCALE GENOMIC DNA]</scope>
    <source>
        <strain evidence="1">2010D-8461</strain>
    </source>
</reference>
<protein>
    <submittedName>
        <fullName evidence="1">Uncharacterized protein</fullName>
    </submittedName>
</protein>
<gene>
    <name evidence="1" type="ORF">A0Z09_007430</name>
</gene>
<keyword evidence="2" id="KW-1185">Reference proteome</keyword>
<organism evidence="1 2">
    <name type="scientific">Campylobacter subantarcticus</name>
    <dbReference type="NCBI Taxonomy" id="497724"/>
    <lineage>
        <taxon>Bacteria</taxon>
        <taxon>Pseudomonadati</taxon>
        <taxon>Campylobacterota</taxon>
        <taxon>Epsilonproteobacteria</taxon>
        <taxon>Campylobacterales</taxon>
        <taxon>Campylobacteraceae</taxon>
        <taxon>Campylobacter</taxon>
    </lineage>
</organism>
<name>A0ABW9N6H1_9BACT</name>
<proteinExistence type="predicted"/>
<evidence type="ECO:0000313" key="1">
    <source>
        <dbReference type="EMBL" id="MPB99864.1"/>
    </source>
</evidence>
<evidence type="ECO:0000313" key="2">
    <source>
        <dbReference type="Proteomes" id="UP000364097"/>
    </source>
</evidence>
<comment type="caution">
    <text evidence="1">The sequence shown here is derived from an EMBL/GenBank/DDBJ whole genome shotgun (WGS) entry which is preliminary data.</text>
</comment>
<dbReference type="EMBL" id="AACKMW020000050">
    <property type="protein sequence ID" value="MPB99864.1"/>
    <property type="molecule type" value="Genomic_DNA"/>
</dbReference>